<sequence length="318" mass="33289">MSPSNPNSTYFDFHCQGTGGKWWTCPEGSAVSFVGCCVSDDPCAKGCPQGGLRSVGFNVSHYGDASCGQASNFFSCTAADSYWGCCKSNPCATPSATCPQNDLAPAFMDQTYQFNTYARNGSSAASPGPTSSATPSNKSNTGAIVGGVVGGLLGLALIGVLVFFLMRRKKRNQPTDGGDLGAATLAPMHNEKNHGTPHTQFGGQSPPPTYSAPHHAYQSISPPSKNTYAHYGSNDDGPQELPASTTTPHENRYSELPAAESDSIGHHRISELPTGASDIQSAQTSPRSLQTGFTNDMAKRPDNSSGLGVSMGEGSRRY</sequence>
<feature type="transmembrane region" description="Helical" evidence="9">
    <location>
        <begin position="143"/>
        <end position="165"/>
    </location>
</feature>
<organism evidence="11 12">
    <name type="scientific">Plenodomus tracheiphilus IPT5</name>
    <dbReference type="NCBI Taxonomy" id="1408161"/>
    <lineage>
        <taxon>Eukaryota</taxon>
        <taxon>Fungi</taxon>
        <taxon>Dikarya</taxon>
        <taxon>Ascomycota</taxon>
        <taxon>Pezizomycotina</taxon>
        <taxon>Dothideomycetes</taxon>
        <taxon>Pleosporomycetidae</taxon>
        <taxon>Pleosporales</taxon>
        <taxon>Pleosporineae</taxon>
        <taxon>Leptosphaeriaceae</taxon>
        <taxon>Plenodomus</taxon>
    </lineage>
</organism>
<feature type="compositionally biased region" description="Low complexity" evidence="8">
    <location>
        <begin position="121"/>
        <end position="136"/>
    </location>
</feature>
<dbReference type="InterPro" id="IPR049328">
    <property type="entry name" value="TM_ErbB1"/>
</dbReference>
<keyword evidence="12" id="KW-1185">Reference proteome</keyword>
<keyword evidence="4" id="KW-0547">Nucleotide-binding</keyword>
<evidence type="ECO:0000256" key="1">
    <source>
        <dbReference type="ARBA" id="ARBA00004167"/>
    </source>
</evidence>
<dbReference type="PANTHER" id="PTHR15549:SF27">
    <property type="entry name" value="CHITIN-BINDING TYPE-1 DOMAIN-CONTAINING PROTEIN"/>
    <property type="match status" value="1"/>
</dbReference>
<evidence type="ECO:0000313" key="12">
    <source>
        <dbReference type="Proteomes" id="UP000799423"/>
    </source>
</evidence>
<evidence type="ECO:0000256" key="9">
    <source>
        <dbReference type="SAM" id="Phobius"/>
    </source>
</evidence>
<keyword evidence="2" id="KW-0597">Phosphoprotein</keyword>
<feature type="region of interest" description="Disordered" evidence="8">
    <location>
        <begin position="119"/>
        <end position="138"/>
    </location>
</feature>
<dbReference type="Gene3D" id="1.20.5.510">
    <property type="entry name" value="Single helix bin"/>
    <property type="match status" value="1"/>
</dbReference>
<comment type="subcellular location">
    <subcellularLocation>
        <location evidence="1">Membrane</location>
        <topology evidence="1">Single-pass membrane protein</topology>
    </subcellularLocation>
</comment>
<dbReference type="Proteomes" id="UP000799423">
    <property type="component" value="Unassembled WGS sequence"/>
</dbReference>
<dbReference type="OrthoDB" id="3692311at2759"/>
<dbReference type="InterPro" id="IPR051694">
    <property type="entry name" value="Immunoregulatory_rcpt-like"/>
</dbReference>
<feature type="compositionally biased region" description="Polar residues" evidence="8">
    <location>
        <begin position="277"/>
        <end position="294"/>
    </location>
</feature>
<keyword evidence="6 9" id="KW-1133">Transmembrane helix</keyword>
<evidence type="ECO:0000259" key="10">
    <source>
        <dbReference type="Pfam" id="PF21314"/>
    </source>
</evidence>
<feature type="domain" description="Epidermal growth factor receptor-like transmembrane-juxtamembrane segment" evidence="10">
    <location>
        <begin position="144"/>
        <end position="170"/>
    </location>
</feature>
<dbReference type="GO" id="GO:0005524">
    <property type="term" value="F:ATP binding"/>
    <property type="evidence" value="ECO:0007669"/>
    <property type="project" value="UniProtKB-KW"/>
</dbReference>
<dbReference type="Pfam" id="PF21314">
    <property type="entry name" value="TM_ErbB1"/>
    <property type="match status" value="1"/>
</dbReference>
<dbReference type="AlphaFoldDB" id="A0A6A7BPM3"/>
<feature type="region of interest" description="Disordered" evidence="8">
    <location>
        <begin position="273"/>
        <end position="318"/>
    </location>
</feature>
<dbReference type="EMBL" id="MU006288">
    <property type="protein sequence ID" value="KAF2856585.1"/>
    <property type="molecule type" value="Genomic_DNA"/>
</dbReference>
<evidence type="ECO:0000256" key="5">
    <source>
        <dbReference type="ARBA" id="ARBA00022840"/>
    </source>
</evidence>
<reference evidence="11" key="1">
    <citation type="submission" date="2020-01" db="EMBL/GenBank/DDBJ databases">
        <authorList>
            <consortium name="DOE Joint Genome Institute"/>
            <person name="Haridas S."/>
            <person name="Albert R."/>
            <person name="Binder M."/>
            <person name="Bloem J."/>
            <person name="Labutti K."/>
            <person name="Salamov A."/>
            <person name="Andreopoulos B."/>
            <person name="Baker S.E."/>
            <person name="Barry K."/>
            <person name="Bills G."/>
            <person name="Bluhm B.H."/>
            <person name="Cannon C."/>
            <person name="Castanera R."/>
            <person name="Culley D.E."/>
            <person name="Daum C."/>
            <person name="Ezra D."/>
            <person name="Gonzalez J.B."/>
            <person name="Henrissat B."/>
            <person name="Kuo A."/>
            <person name="Liang C."/>
            <person name="Lipzen A."/>
            <person name="Lutzoni F."/>
            <person name="Magnuson J."/>
            <person name="Mondo S."/>
            <person name="Nolan M."/>
            <person name="Ohm R."/>
            <person name="Pangilinan J."/>
            <person name="Park H.-J."/>
            <person name="Ramirez L."/>
            <person name="Alfaro M."/>
            <person name="Sun H."/>
            <person name="Tritt A."/>
            <person name="Yoshinaga Y."/>
            <person name="Zwiers L.-H."/>
            <person name="Turgeon B.G."/>
            <person name="Goodwin S.B."/>
            <person name="Spatafora J.W."/>
            <person name="Crous P.W."/>
            <person name="Grigoriev I.V."/>
        </authorList>
    </citation>
    <scope>NUCLEOTIDE SEQUENCE</scope>
    <source>
        <strain evidence="11">IPT5</strain>
    </source>
</reference>
<protein>
    <recommendedName>
        <fullName evidence="10">Epidermal growth factor receptor-like transmembrane-juxtamembrane segment domain-containing protein</fullName>
    </recommendedName>
</protein>
<evidence type="ECO:0000256" key="4">
    <source>
        <dbReference type="ARBA" id="ARBA00022741"/>
    </source>
</evidence>
<dbReference type="PANTHER" id="PTHR15549">
    <property type="entry name" value="PAIRED IMMUNOGLOBULIN-LIKE TYPE 2 RECEPTOR"/>
    <property type="match status" value="1"/>
</dbReference>
<keyword evidence="7 9" id="KW-0472">Membrane</keyword>
<gene>
    <name evidence="11" type="ORF">T440DRAFT_473972</name>
</gene>
<evidence type="ECO:0000256" key="3">
    <source>
        <dbReference type="ARBA" id="ARBA00022692"/>
    </source>
</evidence>
<evidence type="ECO:0000256" key="7">
    <source>
        <dbReference type="ARBA" id="ARBA00023136"/>
    </source>
</evidence>
<evidence type="ECO:0000313" key="11">
    <source>
        <dbReference type="EMBL" id="KAF2856585.1"/>
    </source>
</evidence>
<dbReference type="GO" id="GO:0016020">
    <property type="term" value="C:membrane"/>
    <property type="evidence" value="ECO:0007669"/>
    <property type="project" value="UniProtKB-SubCell"/>
</dbReference>
<evidence type="ECO:0000256" key="2">
    <source>
        <dbReference type="ARBA" id="ARBA00022553"/>
    </source>
</evidence>
<evidence type="ECO:0000256" key="8">
    <source>
        <dbReference type="SAM" id="MobiDB-lite"/>
    </source>
</evidence>
<keyword evidence="3 9" id="KW-0812">Transmembrane</keyword>
<dbReference type="GO" id="GO:0071944">
    <property type="term" value="C:cell periphery"/>
    <property type="evidence" value="ECO:0007669"/>
    <property type="project" value="UniProtKB-ARBA"/>
</dbReference>
<accession>A0A6A7BPM3</accession>
<name>A0A6A7BPM3_9PLEO</name>
<proteinExistence type="predicted"/>
<keyword evidence="5" id="KW-0067">ATP-binding</keyword>
<feature type="compositionally biased region" description="Polar residues" evidence="8">
    <location>
        <begin position="218"/>
        <end position="227"/>
    </location>
</feature>
<feature type="region of interest" description="Disordered" evidence="8">
    <location>
        <begin position="172"/>
        <end position="250"/>
    </location>
</feature>
<evidence type="ECO:0000256" key="6">
    <source>
        <dbReference type="ARBA" id="ARBA00022989"/>
    </source>
</evidence>